<evidence type="ECO:0000256" key="6">
    <source>
        <dbReference type="PIRSR" id="PIRSR609118-1"/>
    </source>
</evidence>
<dbReference type="InterPro" id="IPR001464">
    <property type="entry name" value="Annexin"/>
</dbReference>
<dbReference type="GO" id="GO:0005509">
    <property type="term" value="F:calcium ion binding"/>
    <property type="evidence" value="ECO:0007669"/>
    <property type="project" value="InterPro"/>
</dbReference>
<dbReference type="InterPro" id="IPR037104">
    <property type="entry name" value="Annexin_sf"/>
</dbReference>
<dbReference type="Gramene" id="EOY19972">
    <property type="protein sequence ID" value="EOY19972"/>
    <property type="gene ID" value="TCM_045376"/>
</dbReference>
<dbReference type="PANTHER" id="PTHR10502:SF209">
    <property type="entry name" value="ANNEXIN D4-LIKE"/>
    <property type="match status" value="1"/>
</dbReference>
<dbReference type="GO" id="GO:0009414">
    <property type="term" value="P:response to water deprivation"/>
    <property type="evidence" value="ECO:0000318"/>
    <property type="project" value="GO_Central"/>
</dbReference>
<dbReference type="Proteomes" id="UP000026915">
    <property type="component" value="Chromosome 10"/>
</dbReference>
<organism evidence="7 8">
    <name type="scientific">Theobroma cacao</name>
    <name type="common">Cacao</name>
    <name type="synonym">Cocoa</name>
    <dbReference type="NCBI Taxonomy" id="3641"/>
    <lineage>
        <taxon>Eukaryota</taxon>
        <taxon>Viridiplantae</taxon>
        <taxon>Streptophyta</taxon>
        <taxon>Embryophyta</taxon>
        <taxon>Tracheophyta</taxon>
        <taxon>Spermatophyta</taxon>
        <taxon>Magnoliopsida</taxon>
        <taxon>eudicotyledons</taxon>
        <taxon>Gunneridae</taxon>
        <taxon>Pentapetalae</taxon>
        <taxon>rosids</taxon>
        <taxon>malvids</taxon>
        <taxon>Malvales</taxon>
        <taxon>Malvaceae</taxon>
        <taxon>Byttnerioideae</taxon>
        <taxon>Theobroma</taxon>
    </lineage>
</organism>
<keyword evidence="1 6" id="KW-0479">Metal-binding</keyword>
<reference evidence="7 8" key="1">
    <citation type="journal article" date="2013" name="Genome Biol.">
        <title>The genome sequence of the most widely cultivated cacao type and its use to identify candidate genes regulating pod color.</title>
        <authorList>
            <person name="Motamayor J.C."/>
            <person name="Mockaitis K."/>
            <person name="Schmutz J."/>
            <person name="Haiminen N."/>
            <person name="Iii D.L."/>
            <person name="Cornejo O."/>
            <person name="Findley S.D."/>
            <person name="Zheng P."/>
            <person name="Utro F."/>
            <person name="Royaert S."/>
            <person name="Saski C."/>
            <person name="Jenkins J."/>
            <person name="Podicheti R."/>
            <person name="Zhao M."/>
            <person name="Scheffler B.E."/>
            <person name="Stack J.C."/>
            <person name="Feltus F.A."/>
            <person name="Mustiga G.M."/>
            <person name="Amores F."/>
            <person name="Phillips W."/>
            <person name="Marelli J.P."/>
            <person name="May G.D."/>
            <person name="Shapiro H."/>
            <person name="Ma J."/>
            <person name="Bustamante C.D."/>
            <person name="Schnell R.J."/>
            <person name="Main D."/>
            <person name="Gilbert D."/>
            <person name="Parida L."/>
            <person name="Kuhn D.N."/>
        </authorList>
    </citation>
    <scope>NUCLEOTIDE SEQUENCE [LARGE SCALE GENOMIC DNA]</scope>
    <source>
        <strain evidence="8">cv. Matina 1-6</strain>
    </source>
</reference>
<evidence type="ECO:0000313" key="8">
    <source>
        <dbReference type="Proteomes" id="UP000026915"/>
    </source>
</evidence>
<dbReference type="SUPFAM" id="SSF47874">
    <property type="entry name" value="Annexin"/>
    <property type="match status" value="1"/>
</dbReference>
<dbReference type="GO" id="GO:0009651">
    <property type="term" value="P:response to salt stress"/>
    <property type="evidence" value="ECO:0000318"/>
    <property type="project" value="GO_Central"/>
</dbReference>
<dbReference type="GO" id="GO:0005737">
    <property type="term" value="C:cytoplasm"/>
    <property type="evidence" value="ECO:0000318"/>
    <property type="project" value="GO_Central"/>
</dbReference>
<feature type="binding site" evidence="6">
    <location>
        <position position="49"/>
    </location>
    <ligand>
        <name>Ca(2+)</name>
        <dbReference type="ChEBI" id="CHEBI:29108"/>
        <label>1</label>
    </ligand>
</feature>
<dbReference type="PANTHER" id="PTHR10502">
    <property type="entry name" value="ANNEXIN"/>
    <property type="match status" value="1"/>
</dbReference>
<dbReference type="GO" id="GO:0005544">
    <property type="term" value="F:calcium-dependent phospholipid binding"/>
    <property type="evidence" value="ECO:0000318"/>
    <property type="project" value="GO_Central"/>
</dbReference>
<dbReference type="eggNOG" id="KOG0819">
    <property type="taxonomic scope" value="Eukaryota"/>
</dbReference>
<dbReference type="GO" id="GO:0009409">
    <property type="term" value="P:response to cold"/>
    <property type="evidence" value="ECO:0000318"/>
    <property type="project" value="GO_Central"/>
</dbReference>
<gene>
    <name evidence="7" type="ORF">TCM_045376</name>
</gene>
<evidence type="ECO:0000256" key="5">
    <source>
        <dbReference type="ARBA" id="ARBA00023302"/>
    </source>
</evidence>
<feature type="binding site" evidence="6">
    <location>
        <position position="45"/>
    </location>
    <ligand>
        <name>Ca(2+)</name>
        <dbReference type="ChEBI" id="CHEBI:29108"/>
        <label>1</label>
    </ligand>
</feature>
<dbReference type="InParanoid" id="A0A061FT88"/>
<dbReference type="FunCoup" id="A0A061FT88">
    <property type="interactions" value="100"/>
</dbReference>
<dbReference type="Gene3D" id="1.10.220.10">
    <property type="entry name" value="Annexin"/>
    <property type="match status" value="3"/>
</dbReference>
<keyword evidence="8" id="KW-1185">Reference proteome</keyword>
<evidence type="ECO:0000256" key="2">
    <source>
        <dbReference type="ARBA" id="ARBA00022737"/>
    </source>
</evidence>
<dbReference type="PRINTS" id="PR00196">
    <property type="entry name" value="ANNEXIN"/>
</dbReference>
<evidence type="ECO:0000256" key="3">
    <source>
        <dbReference type="ARBA" id="ARBA00022837"/>
    </source>
</evidence>
<dbReference type="Pfam" id="PF00191">
    <property type="entry name" value="Annexin"/>
    <property type="match status" value="2"/>
</dbReference>
<evidence type="ECO:0000313" key="7">
    <source>
        <dbReference type="EMBL" id="EOY19972.1"/>
    </source>
</evidence>
<dbReference type="OMA" id="ILHPWER"/>
<feature type="binding site" evidence="6">
    <location>
        <position position="47"/>
    </location>
    <ligand>
        <name>Ca(2+)</name>
        <dbReference type="ChEBI" id="CHEBI:29108"/>
        <label>1</label>
    </ligand>
</feature>
<dbReference type="PRINTS" id="PR01814">
    <property type="entry name" value="ANNEXINPLANT"/>
</dbReference>
<dbReference type="GO" id="GO:0005886">
    <property type="term" value="C:plasma membrane"/>
    <property type="evidence" value="ECO:0000318"/>
    <property type="project" value="GO_Central"/>
</dbReference>
<proteinExistence type="predicted"/>
<dbReference type="PROSITE" id="PS51897">
    <property type="entry name" value="ANNEXIN_2"/>
    <property type="match status" value="1"/>
</dbReference>
<keyword evidence="2" id="KW-0677">Repeat</keyword>
<keyword evidence="5" id="KW-0111">Calcium/phospholipid-binding</keyword>
<dbReference type="GO" id="GO:0001786">
    <property type="term" value="F:phosphatidylserine binding"/>
    <property type="evidence" value="ECO:0000318"/>
    <property type="project" value="GO_Central"/>
</dbReference>
<evidence type="ECO:0000256" key="1">
    <source>
        <dbReference type="ARBA" id="ARBA00022723"/>
    </source>
</evidence>
<dbReference type="AlphaFoldDB" id="A0A061FT88"/>
<dbReference type="InterPro" id="IPR018502">
    <property type="entry name" value="Annexin_repeat"/>
</dbReference>
<dbReference type="FunFam" id="1.10.220.10:FF:000006">
    <property type="entry name" value="Annexin"/>
    <property type="match status" value="1"/>
</dbReference>
<keyword evidence="4" id="KW-0041">Annexin</keyword>
<keyword evidence="3 6" id="KW-0106">Calcium</keyword>
<dbReference type="FunFam" id="1.10.220.10:FF:000021">
    <property type="entry name" value="annexin D4"/>
    <property type="match status" value="1"/>
</dbReference>
<dbReference type="EMBL" id="CM001888">
    <property type="protein sequence ID" value="EOY19972.1"/>
    <property type="molecule type" value="Genomic_DNA"/>
</dbReference>
<dbReference type="InterPro" id="IPR009118">
    <property type="entry name" value="AnnexinD_plant"/>
</dbReference>
<name>A0A061FT88_THECC</name>
<sequence length="336" mass="38217">MTYVTFQDDINIFLLCCITHTLKFSTLHYRDHQRMADLEALIKAFSGIGVDENSLISILANSNHEHKKSLRKGYSKFFIEDENGFERLHQSTIKNLKLEFKRFRDAVVLSLLHPWERDARLIEKAMKKGPRHYSVIVEIACTRSSNELLGARKAYHSLFDHSIEEDLASHIKGSERKLLVALVSAYRYEGPKVNDDVAKSEAEILSNAIKNADKRKPIEDEDAIMILSTRSKPHLQAVYEHYNKICGKTITEDLEAEGILKDTVECLCTPATYFTRVLDAALTVDADEESKKALTRVIVTQKELREKEGYVPNKIQGILTGSYKDFILGLVARGEN</sequence>
<accession>A0A061FT88</accession>
<dbReference type="HOGENOM" id="CLU_025300_1_0_1"/>
<evidence type="ECO:0000256" key="4">
    <source>
        <dbReference type="ARBA" id="ARBA00023216"/>
    </source>
</evidence>
<protein>
    <submittedName>
        <fullName evidence="7">Annexin 4, putative</fullName>
    </submittedName>
</protein>
<dbReference type="GO" id="GO:0009408">
    <property type="term" value="P:response to heat"/>
    <property type="evidence" value="ECO:0000318"/>
    <property type="project" value="GO_Central"/>
</dbReference>
<dbReference type="SMART" id="SM00335">
    <property type="entry name" value="ANX"/>
    <property type="match status" value="2"/>
</dbReference>